<accession>W6PZ39</accession>
<gene>
    <name evidence="2" type="ORF">PROQFM164_S01g003082</name>
</gene>
<keyword evidence="1" id="KW-0812">Transmembrane</keyword>
<keyword evidence="1" id="KW-1133">Transmembrane helix</keyword>
<dbReference type="Proteomes" id="UP000030686">
    <property type="component" value="Unassembled WGS sequence"/>
</dbReference>
<feature type="transmembrane region" description="Helical" evidence="1">
    <location>
        <begin position="68"/>
        <end position="86"/>
    </location>
</feature>
<proteinExistence type="predicted"/>
<evidence type="ECO:0000256" key="1">
    <source>
        <dbReference type="SAM" id="Phobius"/>
    </source>
</evidence>
<reference evidence="2" key="1">
    <citation type="journal article" date="2014" name="Nat. Commun.">
        <title>Multiple recent horizontal transfers of a large genomic region in cheese making fungi.</title>
        <authorList>
            <person name="Cheeseman K."/>
            <person name="Ropars J."/>
            <person name="Renault P."/>
            <person name="Dupont J."/>
            <person name="Gouzy J."/>
            <person name="Branca A."/>
            <person name="Abraham A.L."/>
            <person name="Ceppi M."/>
            <person name="Conseiller E."/>
            <person name="Debuchy R."/>
            <person name="Malagnac F."/>
            <person name="Goarin A."/>
            <person name="Silar P."/>
            <person name="Lacoste S."/>
            <person name="Sallet E."/>
            <person name="Bensimon A."/>
            <person name="Giraud T."/>
            <person name="Brygoo Y."/>
        </authorList>
    </citation>
    <scope>NUCLEOTIDE SEQUENCE [LARGE SCALE GENOMIC DNA]</scope>
    <source>
        <strain evidence="2">FM164</strain>
    </source>
</reference>
<evidence type="ECO:0000313" key="2">
    <source>
        <dbReference type="EMBL" id="CDM29270.1"/>
    </source>
</evidence>
<keyword evidence="3" id="KW-1185">Reference proteome</keyword>
<organism evidence="2 3">
    <name type="scientific">Penicillium roqueforti (strain FM164)</name>
    <dbReference type="NCBI Taxonomy" id="1365484"/>
    <lineage>
        <taxon>Eukaryota</taxon>
        <taxon>Fungi</taxon>
        <taxon>Dikarya</taxon>
        <taxon>Ascomycota</taxon>
        <taxon>Pezizomycotina</taxon>
        <taxon>Eurotiomycetes</taxon>
        <taxon>Eurotiomycetidae</taxon>
        <taxon>Eurotiales</taxon>
        <taxon>Aspergillaceae</taxon>
        <taxon>Penicillium</taxon>
    </lineage>
</organism>
<dbReference type="AlphaFoldDB" id="W6PZ39"/>
<dbReference type="EMBL" id="HG792015">
    <property type="protein sequence ID" value="CDM29270.1"/>
    <property type="molecule type" value="Genomic_DNA"/>
</dbReference>
<evidence type="ECO:0000313" key="3">
    <source>
        <dbReference type="Proteomes" id="UP000030686"/>
    </source>
</evidence>
<keyword evidence="1" id="KW-0472">Membrane</keyword>
<protein>
    <submittedName>
        <fullName evidence="2">Genomic scaffold, ProqFM164S01</fullName>
    </submittedName>
</protein>
<sequence length="95" mass="11212">MAVHKAEVTKIFRDIYRFVPDQDQGNCHVPYKIIIPPSQLVPLKFLNFLNFKNRDRRFPGGTRTPQRICHFSSFSIILLSLLSFNLQSYPLFYLH</sequence>
<name>W6PZ39_PENRF</name>